<evidence type="ECO:0000259" key="1">
    <source>
        <dbReference type="Pfam" id="PF02803"/>
    </source>
</evidence>
<feature type="domain" description="Thiolase C-terminal" evidence="1">
    <location>
        <begin position="3"/>
        <end position="61"/>
    </location>
</feature>
<evidence type="ECO:0000313" key="3">
    <source>
        <dbReference type="Proteomes" id="UP000648075"/>
    </source>
</evidence>
<keyword evidence="3" id="KW-1185">Reference proteome</keyword>
<dbReference type="EMBL" id="BMZA01000020">
    <property type="protein sequence ID" value="GGZ15029.1"/>
    <property type="molecule type" value="Genomic_DNA"/>
</dbReference>
<reference evidence="2" key="1">
    <citation type="journal article" date="2014" name="Int. J. Syst. Evol. Microbiol.">
        <title>Complete genome sequence of Corynebacterium casei LMG S-19264T (=DSM 44701T), isolated from a smear-ripened cheese.</title>
        <authorList>
            <consortium name="US DOE Joint Genome Institute (JGI-PGF)"/>
            <person name="Walter F."/>
            <person name="Albersmeier A."/>
            <person name="Kalinowski J."/>
            <person name="Ruckert C."/>
        </authorList>
    </citation>
    <scope>NUCLEOTIDE SEQUENCE</scope>
    <source>
        <strain evidence="2">KCTC 32255</strain>
    </source>
</reference>
<organism evidence="2 3">
    <name type="scientific">Novosphingobium colocasiae</name>
    <dbReference type="NCBI Taxonomy" id="1256513"/>
    <lineage>
        <taxon>Bacteria</taxon>
        <taxon>Pseudomonadati</taxon>
        <taxon>Pseudomonadota</taxon>
        <taxon>Alphaproteobacteria</taxon>
        <taxon>Sphingomonadales</taxon>
        <taxon>Sphingomonadaceae</taxon>
        <taxon>Novosphingobium</taxon>
    </lineage>
</organism>
<comment type="caution">
    <text evidence="2">The sequence shown here is derived from an EMBL/GenBank/DDBJ whole genome shotgun (WGS) entry which is preliminary data.</text>
</comment>
<dbReference type="SUPFAM" id="SSF53901">
    <property type="entry name" value="Thiolase-like"/>
    <property type="match status" value="1"/>
</dbReference>
<gene>
    <name evidence="2" type="ORF">GCM10011614_32410</name>
</gene>
<dbReference type="Pfam" id="PF02803">
    <property type="entry name" value="Thiolase_C"/>
    <property type="match status" value="1"/>
</dbReference>
<dbReference type="InterPro" id="IPR016039">
    <property type="entry name" value="Thiolase-like"/>
</dbReference>
<dbReference type="AlphaFoldDB" id="A0A918UJV6"/>
<dbReference type="GO" id="GO:0016747">
    <property type="term" value="F:acyltransferase activity, transferring groups other than amino-acyl groups"/>
    <property type="evidence" value="ECO:0007669"/>
    <property type="project" value="InterPro"/>
</dbReference>
<dbReference type="InterPro" id="IPR020617">
    <property type="entry name" value="Thiolase_C"/>
</dbReference>
<sequence length="67" mass="7034">MVEALNDDPDRLNICSGAIALGYVPGASDEKLMAMLIHGLCARGIRYGLQAMCEVGGVVNVKTVEAL</sequence>
<protein>
    <recommendedName>
        <fullName evidence="1">Thiolase C-terminal domain-containing protein</fullName>
    </recommendedName>
</protein>
<evidence type="ECO:0000313" key="2">
    <source>
        <dbReference type="EMBL" id="GGZ15029.1"/>
    </source>
</evidence>
<dbReference type="PANTHER" id="PTHR43365:SF1">
    <property type="entry name" value="ACETYL-COA C-ACYLTRANSFERASE"/>
    <property type="match status" value="1"/>
</dbReference>
<proteinExistence type="predicted"/>
<accession>A0A918UJV6</accession>
<dbReference type="Proteomes" id="UP000648075">
    <property type="component" value="Unassembled WGS sequence"/>
</dbReference>
<dbReference type="Gene3D" id="3.40.47.10">
    <property type="match status" value="1"/>
</dbReference>
<name>A0A918UJV6_9SPHN</name>
<dbReference type="PANTHER" id="PTHR43365">
    <property type="entry name" value="BLR7806 PROTEIN"/>
    <property type="match status" value="1"/>
</dbReference>
<reference evidence="2" key="2">
    <citation type="submission" date="2020-09" db="EMBL/GenBank/DDBJ databases">
        <authorList>
            <person name="Sun Q."/>
            <person name="Kim S."/>
        </authorList>
    </citation>
    <scope>NUCLEOTIDE SEQUENCE</scope>
    <source>
        <strain evidence="2">KCTC 32255</strain>
    </source>
</reference>